<gene>
    <name evidence="1" type="ORF">AR543_08990</name>
</gene>
<organism evidence="1 2">
    <name type="scientific">Paenibacillus bovis</name>
    <dbReference type="NCBI Taxonomy" id="1616788"/>
    <lineage>
        <taxon>Bacteria</taxon>
        <taxon>Bacillati</taxon>
        <taxon>Bacillota</taxon>
        <taxon>Bacilli</taxon>
        <taxon>Bacillales</taxon>
        <taxon>Paenibacillaceae</taxon>
        <taxon>Paenibacillus</taxon>
    </lineage>
</organism>
<keyword evidence="2" id="KW-1185">Reference proteome</keyword>
<dbReference type="InterPro" id="IPR011990">
    <property type="entry name" value="TPR-like_helical_dom_sf"/>
</dbReference>
<evidence type="ECO:0008006" key="3">
    <source>
        <dbReference type="Google" id="ProtNLM"/>
    </source>
</evidence>
<evidence type="ECO:0000313" key="1">
    <source>
        <dbReference type="EMBL" id="ANF98724.1"/>
    </source>
</evidence>
<dbReference type="Proteomes" id="UP000078148">
    <property type="component" value="Chromosome"/>
</dbReference>
<dbReference type="STRING" id="1616788.AR543_08990"/>
<dbReference type="EMBL" id="CP013023">
    <property type="protein sequence ID" value="ANF98724.1"/>
    <property type="molecule type" value="Genomic_DNA"/>
</dbReference>
<reference evidence="2" key="1">
    <citation type="submission" date="2015-10" db="EMBL/GenBank/DDBJ databases">
        <title>Genome of Paenibacillus bovis sp. nov.</title>
        <authorList>
            <person name="Wu Z."/>
            <person name="Gao C."/>
            <person name="Liu Z."/>
            <person name="Zheng H."/>
        </authorList>
    </citation>
    <scope>NUCLEOTIDE SEQUENCE [LARGE SCALE GENOMIC DNA]</scope>
    <source>
        <strain evidence="2">BD3526</strain>
    </source>
</reference>
<sequence length="358" mass="41568">MDPEILALYREALDLPDSRTKVELLEQAVRMADHQGHVEAGYMVRSELVEAAIFSGYPRKAMIHYSWMLGQYDQNPQAYNQRNLLWSYKWILVNAIDFPEISMQQLQELIEDMRVRYQAAGYSDRTYYSNLYTLYLYAGELEQAQTAMEQVQRMPRDEMSDCSACEQDELVDHYIILGRYEEALQAAEPILQGRMSCTTVPHQTIASLLLPLYHLGRTAEAEDYRSRNYANIAGNRDYLQSIGAHIGYLTHTDPFLGLDLFERHADWLIDHESIWEVMMFTMYAAGLLRRLSKEKDVHYQIRLPAEYGYTGDKADIGALADYVLAQALDIAAQFDKRNGNSYYTGRIHHYIRETEEYN</sequence>
<dbReference type="AlphaFoldDB" id="A0A172ZM45"/>
<proteinExistence type="predicted"/>
<accession>A0A172ZM45</accession>
<dbReference type="KEGG" id="pbv:AR543_08990"/>
<reference evidence="1 2" key="2">
    <citation type="journal article" date="2016" name="Int. J. Syst. Evol. Microbiol.">
        <title>Paenibacillus bovis sp. nov., isolated from raw yak (Bos grunniens) milk.</title>
        <authorList>
            <person name="Gao C."/>
            <person name="Han J."/>
            <person name="Liu Z."/>
            <person name="Xu X."/>
            <person name="Hang F."/>
            <person name="Wu Z."/>
        </authorList>
    </citation>
    <scope>NUCLEOTIDE SEQUENCE [LARGE SCALE GENOMIC DNA]</scope>
    <source>
        <strain evidence="1 2">BD3526</strain>
    </source>
</reference>
<dbReference type="Gene3D" id="1.25.40.10">
    <property type="entry name" value="Tetratricopeptide repeat domain"/>
    <property type="match status" value="1"/>
</dbReference>
<name>A0A172ZM45_9BACL</name>
<evidence type="ECO:0000313" key="2">
    <source>
        <dbReference type="Proteomes" id="UP000078148"/>
    </source>
</evidence>
<protein>
    <recommendedName>
        <fullName evidence="3">Tetratricopeptide repeat protein</fullName>
    </recommendedName>
</protein>